<dbReference type="Proteomes" id="UP000194000">
    <property type="component" value="Unassembled WGS sequence"/>
</dbReference>
<evidence type="ECO:0000256" key="1">
    <source>
        <dbReference type="SAM" id="SignalP"/>
    </source>
</evidence>
<sequence length="161" mass="17104">MKITKFPITWIATLVFTAATTATLTAVPVHATNLDQLVAAVCDMTTYVEGKSEVPGDADPLPESAFEAGCLARTTRNALFIGRYTSEPAVQHDLTHLSDFYRKAGAPPNVVEDAKRGGGTYVLVPMPNGTAVLFEDPNNDDVGLSPLQAFGFAISPNPPQV</sequence>
<organism evidence="2 3">
    <name type="scientific">Mycobacterium fragae</name>
    <dbReference type="NCBI Taxonomy" id="1260918"/>
    <lineage>
        <taxon>Bacteria</taxon>
        <taxon>Bacillati</taxon>
        <taxon>Actinomycetota</taxon>
        <taxon>Actinomycetes</taxon>
        <taxon>Mycobacteriales</taxon>
        <taxon>Mycobacteriaceae</taxon>
        <taxon>Mycobacterium</taxon>
    </lineage>
</organism>
<dbReference type="RefSeq" id="WP_085199585.1">
    <property type="nucleotide sequence ID" value="NZ_JACKVI010000012.1"/>
</dbReference>
<evidence type="ECO:0008006" key="4">
    <source>
        <dbReference type="Google" id="ProtNLM"/>
    </source>
</evidence>
<keyword evidence="3" id="KW-1185">Reference proteome</keyword>
<gene>
    <name evidence="2" type="ORF">AWC06_00745</name>
</gene>
<name>A0A1X1UIV0_9MYCO</name>
<keyword evidence="1" id="KW-0732">Signal</keyword>
<feature type="signal peptide" evidence="1">
    <location>
        <begin position="1"/>
        <end position="31"/>
    </location>
</feature>
<protein>
    <recommendedName>
        <fullName evidence="4">DUF3558 domain-containing protein</fullName>
    </recommendedName>
</protein>
<accession>A0A1X1UIV0</accession>
<evidence type="ECO:0000313" key="2">
    <source>
        <dbReference type="EMBL" id="ORV56776.1"/>
    </source>
</evidence>
<reference evidence="2 3" key="1">
    <citation type="submission" date="2016-01" db="EMBL/GenBank/DDBJ databases">
        <title>The new phylogeny of the genus Mycobacterium.</title>
        <authorList>
            <person name="Tarcisio F."/>
            <person name="Conor M."/>
            <person name="Antonella G."/>
            <person name="Elisabetta G."/>
            <person name="Giulia F.S."/>
            <person name="Sara T."/>
            <person name="Anna F."/>
            <person name="Clotilde B."/>
            <person name="Roberto B."/>
            <person name="Veronica D.S."/>
            <person name="Fabio R."/>
            <person name="Monica P."/>
            <person name="Olivier J."/>
            <person name="Enrico T."/>
            <person name="Nicola S."/>
        </authorList>
    </citation>
    <scope>NUCLEOTIDE SEQUENCE [LARGE SCALE GENOMIC DNA]</scope>
    <source>
        <strain evidence="2 3">DSM 45731</strain>
    </source>
</reference>
<proteinExistence type="predicted"/>
<dbReference type="EMBL" id="LQOW01000031">
    <property type="protein sequence ID" value="ORV56776.1"/>
    <property type="molecule type" value="Genomic_DNA"/>
</dbReference>
<comment type="caution">
    <text evidence="2">The sequence shown here is derived from an EMBL/GenBank/DDBJ whole genome shotgun (WGS) entry which is preliminary data.</text>
</comment>
<evidence type="ECO:0000313" key="3">
    <source>
        <dbReference type="Proteomes" id="UP000194000"/>
    </source>
</evidence>
<dbReference type="AlphaFoldDB" id="A0A1X1UIV0"/>
<feature type="chain" id="PRO_5012687923" description="DUF3558 domain-containing protein" evidence="1">
    <location>
        <begin position="32"/>
        <end position="161"/>
    </location>
</feature>